<proteinExistence type="predicted"/>
<dbReference type="AlphaFoldDB" id="A0AAD8KVB2"/>
<accession>A0AAD8KVB2</accession>
<comment type="caution">
    <text evidence="1">The sequence shown here is derived from an EMBL/GenBank/DDBJ whole genome shotgun (WGS) entry which is preliminary data.</text>
</comment>
<organism evidence="1 2">
    <name type="scientific">Tagetes erecta</name>
    <name type="common">African marigold</name>
    <dbReference type="NCBI Taxonomy" id="13708"/>
    <lineage>
        <taxon>Eukaryota</taxon>
        <taxon>Viridiplantae</taxon>
        <taxon>Streptophyta</taxon>
        <taxon>Embryophyta</taxon>
        <taxon>Tracheophyta</taxon>
        <taxon>Spermatophyta</taxon>
        <taxon>Magnoliopsida</taxon>
        <taxon>eudicotyledons</taxon>
        <taxon>Gunneridae</taxon>
        <taxon>Pentapetalae</taxon>
        <taxon>asterids</taxon>
        <taxon>campanulids</taxon>
        <taxon>Asterales</taxon>
        <taxon>Asteraceae</taxon>
        <taxon>Asteroideae</taxon>
        <taxon>Heliantheae alliance</taxon>
        <taxon>Tageteae</taxon>
        <taxon>Tagetes</taxon>
    </lineage>
</organism>
<gene>
    <name evidence="1" type="ORF">QVD17_16569</name>
</gene>
<dbReference type="Proteomes" id="UP001229421">
    <property type="component" value="Unassembled WGS sequence"/>
</dbReference>
<dbReference type="EMBL" id="JAUHHV010000004">
    <property type="protein sequence ID" value="KAK1427871.1"/>
    <property type="molecule type" value="Genomic_DNA"/>
</dbReference>
<reference evidence="1" key="1">
    <citation type="journal article" date="2023" name="bioRxiv">
        <title>Improved chromosome-level genome assembly for marigold (Tagetes erecta).</title>
        <authorList>
            <person name="Jiang F."/>
            <person name="Yuan L."/>
            <person name="Wang S."/>
            <person name="Wang H."/>
            <person name="Xu D."/>
            <person name="Wang A."/>
            <person name="Fan W."/>
        </authorList>
    </citation>
    <scope>NUCLEOTIDE SEQUENCE</scope>
    <source>
        <strain evidence="1">WSJ</strain>
        <tissue evidence="1">Leaf</tissue>
    </source>
</reference>
<sequence>MQTNLVLIHLMRAIDAHHIHRLLNSLNVSFNPDKSSVSDAINNIENFWVPEKCQATRATTRFDCNTIEGRVPQHAEKGILLKSTS</sequence>
<name>A0AAD8KVB2_TARER</name>
<evidence type="ECO:0000313" key="2">
    <source>
        <dbReference type="Proteomes" id="UP001229421"/>
    </source>
</evidence>
<keyword evidence="2" id="KW-1185">Reference proteome</keyword>
<evidence type="ECO:0000313" key="1">
    <source>
        <dbReference type="EMBL" id="KAK1427871.1"/>
    </source>
</evidence>
<protein>
    <submittedName>
        <fullName evidence="1">Uncharacterized protein</fullName>
    </submittedName>
</protein>